<keyword evidence="2" id="KW-1185">Reference proteome</keyword>
<organism evidence="1 2">
    <name type="scientific">Daedalea quercina L-15889</name>
    <dbReference type="NCBI Taxonomy" id="1314783"/>
    <lineage>
        <taxon>Eukaryota</taxon>
        <taxon>Fungi</taxon>
        <taxon>Dikarya</taxon>
        <taxon>Basidiomycota</taxon>
        <taxon>Agaricomycotina</taxon>
        <taxon>Agaricomycetes</taxon>
        <taxon>Polyporales</taxon>
        <taxon>Fomitopsis</taxon>
    </lineage>
</organism>
<sequence>MPDGRNSAVAQRGGSGTRVWGWWYAFATTARPAYRAVRDSDRVDLGIAAICRELLQPSSSSHLEPTHATRTLPLLPFTSASAAAIFAANSLTTPSVTPETLYAAMRAPRLHCHLLGRRFARQQHGTPTPSTNGQSVTVSSTSLAKAGLPVEQDKEPSDGEQLSLPFHFSLTINCGDDIPNEIFRHLLPAILP</sequence>
<protein>
    <submittedName>
        <fullName evidence="1">Uncharacterized protein</fullName>
    </submittedName>
</protein>
<reference evidence="1 2" key="1">
    <citation type="journal article" date="2016" name="Mol. Biol. Evol.">
        <title>Comparative Genomics of Early-Diverging Mushroom-Forming Fungi Provides Insights into the Origins of Lignocellulose Decay Capabilities.</title>
        <authorList>
            <person name="Nagy L.G."/>
            <person name="Riley R."/>
            <person name="Tritt A."/>
            <person name="Adam C."/>
            <person name="Daum C."/>
            <person name="Floudas D."/>
            <person name="Sun H."/>
            <person name="Yadav J.S."/>
            <person name="Pangilinan J."/>
            <person name="Larsson K.H."/>
            <person name="Matsuura K."/>
            <person name="Barry K."/>
            <person name="Labutti K."/>
            <person name="Kuo R."/>
            <person name="Ohm R.A."/>
            <person name="Bhattacharya S.S."/>
            <person name="Shirouzu T."/>
            <person name="Yoshinaga Y."/>
            <person name="Martin F.M."/>
            <person name="Grigoriev I.V."/>
            <person name="Hibbett D.S."/>
        </authorList>
    </citation>
    <scope>NUCLEOTIDE SEQUENCE [LARGE SCALE GENOMIC DNA]</scope>
    <source>
        <strain evidence="1 2">L-15889</strain>
    </source>
</reference>
<dbReference type="Proteomes" id="UP000076727">
    <property type="component" value="Unassembled WGS sequence"/>
</dbReference>
<dbReference type="EMBL" id="KV429075">
    <property type="protein sequence ID" value="KZT67525.1"/>
    <property type="molecule type" value="Genomic_DNA"/>
</dbReference>
<name>A0A165NYC5_9APHY</name>
<evidence type="ECO:0000313" key="2">
    <source>
        <dbReference type="Proteomes" id="UP000076727"/>
    </source>
</evidence>
<evidence type="ECO:0000313" key="1">
    <source>
        <dbReference type="EMBL" id="KZT67525.1"/>
    </source>
</evidence>
<gene>
    <name evidence="1" type="ORF">DAEQUDRAFT_758094</name>
</gene>
<proteinExistence type="predicted"/>
<accession>A0A165NYC5</accession>
<dbReference type="AlphaFoldDB" id="A0A165NYC5"/>